<keyword evidence="2 4" id="KW-0444">Lipid biosynthesis</keyword>
<reference evidence="7 8" key="1">
    <citation type="journal article" date="2021" name="Commun. Biol.">
        <title>The genome of Shorea leprosula (Dipterocarpaceae) highlights the ecological relevance of drought in aseasonal tropical rainforests.</title>
        <authorList>
            <person name="Ng K.K.S."/>
            <person name="Kobayashi M.J."/>
            <person name="Fawcett J.A."/>
            <person name="Hatakeyama M."/>
            <person name="Paape T."/>
            <person name="Ng C.H."/>
            <person name="Ang C.C."/>
            <person name="Tnah L.H."/>
            <person name="Lee C.T."/>
            <person name="Nishiyama T."/>
            <person name="Sese J."/>
            <person name="O'Brien M.J."/>
            <person name="Copetti D."/>
            <person name="Mohd Noor M.I."/>
            <person name="Ong R.C."/>
            <person name="Putra M."/>
            <person name="Sireger I.Z."/>
            <person name="Indrioko S."/>
            <person name="Kosugi Y."/>
            <person name="Izuno A."/>
            <person name="Isagi Y."/>
            <person name="Lee S.L."/>
            <person name="Shimizu K.K."/>
        </authorList>
    </citation>
    <scope>NUCLEOTIDE SEQUENCE [LARGE SCALE GENOMIC DNA]</scope>
    <source>
        <strain evidence="7">214</strain>
    </source>
</reference>
<organism evidence="7 8">
    <name type="scientific">Rubroshorea leprosula</name>
    <dbReference type="NCBI Taxonomy" id="152421"/>
    <lineage>
        <taxon>Eukaryota</taxon>
        <taxon>Viridiplantae</taxon>
        <taxon>Streptophyta</taxon>
        <taxon>Embryophyta</taxon>
        <taxon>Tracheophyta</taxon>
        <taxon>Spermatophyta</taxon>
        <taxon>Magnoliopsida</taxon>
        <taxon>eudicotyledons</taxon>
        <taxon>Gunneridae</taxon>
        <taxon>Pentapetalae</taxon>
        <taxon>rosids</taxon>
        <taxon>malvids</taxon>
        <taxon>Malvales</taxon>
        <taxon>Dipterocarpaceae</taxon>
        <taxon>Rubroshorea</taxon>
    </lineage>
</organism>
<evidence type="ECO:0000259" key="6">
    <source>
        <dbReference type="Pfam" id="PF07993"/>
    </source>
</evidence>
<gene>
    <name evidence="7" type="ORF">SLEP1_g48301</name>
</gene>
<comment type="similarity">
    <text evidence="1 4">Belongs to the fatty acyl-CoA reductase family.</text>
</comment>
<keyword evidence="8" id="KW-1185">Reference proteome</keyword>
<proteinExistence type="inferred from homology"/>
<evidence type="ECO:0000256" key="2">
    <source>
        <dbReference type="ARBA" id="ARBA00022516"/>
    </source>
</evidence>
<evidence type="ECO:0000313" key="7">
    <source>
        <dbReference type="EMBL" id="GKV40690.1"/>
    </source>
</evidence>
<protein>
    <recommendedName>
        <fullName evidence="4">Fatty acyl-CoA reductase</fullName>
        <ecNumber evidence="4">1.2.1.84</ecNumber>
    </recommendedName>
</protein>
<dbReference type="AlphaFoldDB" id="A0AAV5LT78"/>
<evidence type="ECO:0000313" key="8">
    <source>
        <dbReference type="Proteomes" id="UP001054252"/>
    </source>
</evidence>
<dbReference type="GO" id="GO:0035336">
    <property type="term" value="P:long-chain fatty-acyl-CoA metabolic process"/>
    <property type="evidence" value="ECO:0007669"/>
    <property type="project" value="TreeGrafter"/>
</dbReference>
<evidence type="ECO:0000256" key="1">
    <source>
        <dbReference type="ARBA" id="ARBA00005928"/>
    </source>
</evidence>
<dbReference type="InterPro" id="IPR036291">
    <property type="entry name" value="NAD(P)-bd_dom_sf"/>
</dbReference>
<dbReference type="InterPro" id="IPR026055">
    <property type="entry name" value="FAR"/>
</dbReference>
<comment type="function">
    <text evidence="4">Catalyzes the reduction of fatty acyl-CoA to fatty alcohols.</text>
</comment>
<keyword evidence="3 4" id="KW-0443">Lipid metabolism</keyword>
<feature type="domain" description="Fatty acyl-CoA reductase C-terminal" evidence="5">
    <location>
        <begin position="352"/>
        <end position="437"/>
    </location>
</feature>
<keyword evidence="4" id="KW-0521">NADP</keyword>
<dbReference type="Gene3D" id="3.40.50.720">
    <property type="entry name" value="NAD(P)-binding Rossmann-like Domain"/>
    <property type="match status" value="1"/>
</dbReference>
<dbReference type="Pfam" id="PF03015">
    <property type="entry name" value="Sterile"/>
    <property type="match status" value="1"/>
</dbReference>
<feature type="domain" description="Thioester reductase (TE)" evidence="6">
    <location>
        <begin position="18"/>
        <end position="202"/>
    </location>
</feature>
<dbReference type="PANTHER" id="PTHR11011">
    <property type="entry name" value="MALE STERILITY PROTEIN 2-RELATED"/>
    <property type="match status" value="1"/>
</dbReference>
<dbReference type="EMBL" id="BPVZ01000143">
    <property type="protein sequence ID" value="GKV40690.1"/>
    <property type="molecule type" value="Genomic_DNA"/>
</dbReference>
<dbReference type="InterPro" id="IPR013120">
    <property type="entry name" value="FAR_NAD-bd"/>
</dbReference>
<sequence length="437" mass="49734">MDLCSAAQFLENKTILVSGATGFLAKVFVEKVLRIQPNIKRLYLLMRAADVNSAHQRLHKEVLGKELFSVLRGILGSNIDSFFYEKVIPVLGDISRENLGIQDITLRKEIWRNTNIIVNCAATTNFDERYDVALAINTMGALNVLNFAKLCPAVKMLLHVSTAYVCGEGTGQIMEEPFCMGESLNGTYKLDIDGEKELVDEKMKELLVDGRREGIAFAMKELGMQRTIDSVLASYGKGKLKCFLCSPELVIDVIPADMVANAMIVSMVAHPYQPCDRIIYHIGSSLRNPLKFSGVRDFTTRYFTKNPWINKNGKLVKIGKVTMLSSMPTFLCYMRIRFLLPLKGLYWLDAIFCQHFKRVYMDLDRKVKVAMRLVELYKPYLLFKGIFDDKNSEKLRVAAMEMGLNVDEFGFDPKCIDWEDYFINIHLPGLVLYVMKQ</sequence>
<comment type="caution">
    <text evidence="7">The sequence shown here is derived from an EMBL/GenBank/DDBJ whole genome shotgun (WGS) entry which is preliminary data.</text>
</comment>
<dbReference type="CDD" id="cd09071">
    <property type="entry name" value="FAR_C"/>
    <property type="match status" value="1"/>
</dbReference>
<evidence type="ECO:0000259" key="5">
    <source>
        <dbReference type="Pfam" id="PF03015"/>
    </source>
</evidence>
<dbReference type="CDD" id="cd05236">
    <property type="entry name" value="FAR-N_SDR_e"/>
    <property type="match status" value="1"/>
</dbReference>
<dbReference type="GO" id="GO:0080019">
    <property type="term" value="F:alcohol-forming very long-chain fatty acyl-CoA reductase activity"/>
    <property type="evidence" value="ECO:0007669"/>
    <property type="project" value="InterPro"/>
</dbReference>
<dbReference type="GO" id="GO:0010345">
    <property type="term" value="P:suberin biosynthetic process"/>
    <property type="evidence" value="ECO:0007669"/>
    <property type="project" value="TreeGrafter"/>
</dbReference>
<dbReference type="Pfam" id="PF07993">
    <property type="entry name" value="NAD_binding_4"/>
    <property type="match status" value="1"/>
</dbReference>
<keyword evidence="4" id="KW-0560">Oxidoreductase</keyword>
<dbReference type="EC" id="1.2.1.84" evidence="4"/>
<evidence type="ECO:0000256" key="3">
    <source>
        <dbReference type="ARBA" id="ARBA00023098"/>
    </source>
</evidence>
<accession>A0AAV5LT78</accession>
<dbReference type="PANTHER" id="PTHR11011:SF109">
    <property type="entry name" value="FATTY ACYL-COA REDUCTASE 1"/>
    <property type="match status" value="1"/>
</dbReference>
<evidence type="ECO:0000256" key="4">
    <source>
        <dbReference type="RuleBase" id="RU363097"/>
    </source>
</evidence>
<dbReference type="SUPFAM" id="SSF51735">
    <property type="entry name" value="NAD(P)-binding Rossmann-fold domains"/>
    <property type="match status" value="1"/>
</dbReference>
<dbReference type="GO" id="GO:0102965">
    <property type="term" value="F:alcohol-forming long-chain fatty acyl-CoA reductase activity"/>
    <property type="evidence" value="ECO:0007669"/>
    <property type="project" value="UniProtKB-EC"/>
</dbReference>
<dbReference type="InterPro" id="IPR033640">
    <property type="entry name" value="FAR_C"/>
</dbReference>
<dbReference type="Proteomes" id="UP001054252">
    <property type="component" value="Unassembled WGS sequence"/>
</dbReference>
<name>A0AAV5LT78_9ROSI</name>
<comment type="catalytic activity">
    <reaction evidence="4">
        <text>a long-chain fatty acyl-CoA + 2 NADPH + 2 H(+) = a long-chain primary fatty alcohol + 2 NADP(+) + CoA</text>
        <dbReference type="Rhea" id="RHEA:52716"/>
        <dbReference type="ChEBI" id="CHEBI:15378"/>
        <dbReference type="ChEBI" id="CHEBI:57287"/>
        <dbReference type="ChEBI" id="CHEBI:57783"/>
        <dbReference type="ChEBI" id="CHEBI:58349"/>
        <dbReference type="ChEBI" id="CHEBI:77396"/>
        <dbReference type="ChEBI" id="CHEBI:83139"/>
        <dbReference type="EC" id="1.2.1.84"/>
    </reaction>
</comment>